<protein>
    <submittedName>
        <fullName evidence="1">Cytochrome c oxidase polypeptide III</fullName>
        <ecNumber evidence="1">1.9.3.1</ecNumber>
    </submittedName>
</protein>
<accession>A0A6J4P641</accession>
<dbReference type="EC" id="1.9.3.1" evidence="1"/>
<dbReference type="AlphaFoldDB" id="A0A6J4P641"/>
<gene>
    <name evidence="1" type="ORF">AVDCRST_MAG51-909</name>
</gene>
<dbReference type="GO" id="GO:0016491">
    <property type="term" value="F:oxidoreductase activity"/>
    <property type="evidence" value="ECO:0007669"/>
    <property type="project" value="UniProtKB-KW"/>
</dbReference>
<feature type="non-terminal residue" evidence="1">
    <location>
        <position position="1"/>
    </location>
</feature>
<organism evidence="1">
    <name type="scientific">uncultured Ramlibacter sp</name>
    <dbReference type="NCBI Taxonomy" id="260755"/>
    <lineage>
        <taxon>Bacteria</taxon>
        <taxon>Pseudomonadati</taxon>
        <taxon>Pseudomonadota</taxon>
        <taxon>Betaproteobacteria</taxon>
        <taxon>Burkholderiales</taxon>
        <taxon>Comamonadaceae</taxon>
        <taxon>Ramlibacter</taxon>
        <taxon>environmental samples</taxon>
    </lineage>
</organism>
<evidence type="ECO:0000313" key="1">
    <source>
        <dbReference type="EMBL" id="CAA9401213.1"/>
    </source>
</evidence>
<reference evidence="1" key="1">
    <citation type="submission" date="2020-02" db="EMBL/GenBank/DDBJ databases">
        <authorList>
            <person name="Meier V. D."/>
        </authorList>
    </citation>
    <scope>NUCLEOTIDE SEQUENCE</scope>
    <source>
        <strain evidence="1">AVDCRST_MAG51</strain>
    </source>
</reference>
<dbReference type="EMBL" id="CADCUX010000222">
    <property type="protein sequence ID" value="CAA9401213.1"/>
    <property type="molecule type" value="Genomic_DNA"/>
</dbReference>
<feature type="non-terminal residue" evidence="1">
    <location>
        <position position="293"/>
    </location>
</feature>
<keyword evidence="1" id="KW-0560">Oxidoreductase</keyword>
<proteinExistence type="predicted"/>
<sequence>EHQRERHHALLLRPASFAAPGLCRVRPVLDHPGRRPVDQRLRLGQVRAAVRLPLAVRSPVPVVPGGHPRKRERPVQPQDRPVVPLEHELVHLLGGDVLRRLLHRPVVDAGALGARARRPGQRLAVARLQGGVAHWRARRHRIAGRHRRAVPDHGPLAAADHQHGAAADVGRHADHRPPCAGGRQAGAHHPVDVDHRGAGRHLRRRAGLRVLPCLQRPQPEADLGRLRLHLLHADRLPRLPRDRRHADAAVHHAAADGGTLHPGEALRLRGRRLVLALRRRRVAGPVRAGVLAL</sequence>
<name>A0A6J4P641_9BURK</name>